<dbReference type="AlphaFoldDB" id="A0A0C2RRB3"/>
<name>A0A0C2RRB3_9BACL</name>
<gene>
    <name evidence="1" type="ORF">KP78_32630</name>
</gene>
<reference evidence="1 2" key="1">
    <citation type="submission" date="2015-01" db="EMBL/GenBank/DDBJ databases">
        <title>Genome sequencing of Jeotgalibacillus soli.</title>
        <authorList>
            <person name="Goh K.M."/>
            <person name="Chan K.-G."/>
            <person name="Yaakop A.S."/>
            <person name="Ee R."/>
            <person name="Gan H.M."/>
            <person name="Chan C.S."/>
        </authorList>
    </citation>
    <scope>NUCLEOTIDE SEQUENCE [LARGE SCALE GENOMIC DNA]</scope>
    <source>
        <strain evidence="1 2">P9</strain>
    </source>
</reference>
<protein>
    <recommendedName>
        <fullName evidence="3">Group-specific protein</fullName>
    </recommendedName>
</protein>
<dbReference type="EMBL" id="JXRP01000019">
    <property type="protein sequence ID" value="KIL44299.1"/>
    <property type="molecule type" value="Genomic_DNA"/>
</dbReference>
<evidence type="ECO:0008006" key="3">
    <source>
        <dbReference type="Google" id="ProtNLM"/>
    </source>
</evidence>
<keyword evidence="2" id="KW-1185">Reference proteome</keyword>
<organism evidence="1 2">
    <name type="scientific">Jeotgalibacillus soli</name>
    <dbReference type="NCBI Taxonomy" id="889306"/>
    <lineage>
        <taxon>Bacteria</taxon>
        <taxon>Bacillati</taxon>
        <taxon>Bacillota</taxon>
        <taxon>Bacilli</taxon>
        <taxon>Bacillales</taxon>
        <taxon>Caryophanaceae</taxon>
        <taxon>Jeotgalibacillus</taxon>
    </lineage>
</organism>
<dbReference type="OrthoDB" id="2353604at2"/>
<dbReference type="PATRIC" id="fig|889306.3.peg.3278"/>
<accession>A0A0C2RRB3</accession>
<dbReference type="Proteomes" id="UP000031938">
    <property type="component" value="Unassembled WGS sequence"/>
</dbReference>
<evidence type="ECO:0000313" key="1">
    <source>
        <dbReference type="EMBL" id="KIL44299.1"/>
    </source>
</evidence>
<evidence type="ECO:0000313" key="2">
    <source>
        <dbReference type="Proteomes" id="UP000031938"/>
    </source>
</evidence>
<proteinExistence type="predicted"/>
<comment type="caution">
    <text evidence="1">The sequence shown here is derived from an EMBL/GenBank/DDBJ whole genome shotgun (WGS) entry which is preliminary data.</text>
</comment>
<dbReference type="RefSeq" id="WP_041090189.1">
    <property type="nucleotide sequence ID" value="NZ_JXRP01000019.1"/>
</dbReference>
<sequence length="88" mass="10379">MGQCVIDHSQEDVIQKLNSQQAFIPEPLFKELKKELESKHSQQILNELFHLFKKYDLVSKEEQKERNSRLQEYISGSMSKDGLNKIEK</sequence>